<protein>
    <submittedName>
        <fullName evidence="4">Uncharacterized protein</fullName>
    </submittedName>
</protein>
<feature type="transmembrane region" description="Helical" evidence="2">
    <location>
        <begin position="429"/>
        <end position="452"/>
    </location>
</feature>
<dbReference type="PANTHER" id="PTHR34360:SF11">
    <property type="entry name" value="OS04G0607150 PROTEIN"/>
    <property type="match status" value="1"/>
</dbReference>
<accession>A0AAD5ZIG3</accession>
<name>A0AAD5ZIG3_9POAL</name>
<sequence length="491" mass="56865">MGFLRSIMVTLTLLLLLLLLVGGTDADSVTRERQIKKLKLKMSYLESKLFDQEKEIREKEKKLALLEKSFQIKSTQVASLETEIELLQHRSIGEDHEMVHKANVHNHFFEKQIDKIQIELKKLVGEREALESKVSKAEKTAQELSQKLEHVTKIKDRQRLKLEKLDRDLKNTQNEMVKVQARANLKAQEIEKVHGAWIPHWVMSHVNRLQEILSTNWDKLVRSALEGPIGRIVEKLTQLRELIGPHMEFASNAAYSKTSDVYGICADAITPRFFKIRQTIRPYLQAAYSKSSDLYGTSIDAILPHFTKVMQTLQPYLQAAYSKTSDVYCICMDAIEPHIVKVRKTMQPYLEKVKKPSGSYIAREKTASEPHATKVHLLYKHHEKRYLVSMLMKIIDVVAKYHKQVQAITYGAFREYELLRPLATENITWLFAASLLCAPLIALFGVVSSIFCKRRKSRRHSGTGYKHTREKERKVWKPEDFVVTSEKSRWK</sequence>
<evidence type="ECO:0000256" key="2">
    <source>
        <dbReference type="SAM" id="Phobius"/>
    </source>
</evidence>
<feature type="coiled-coil region" evidence="1">
    <location>
        <begin position="106"/>
        <end position="189"/>
    </location>
</feature>
<comment type="caution">
    <text evidence="4">The sequence shown here is derived from an EMBL/GenBank/DDBJ whole genome shotgun (WGS) entry which is preliminary data.</text>
</comment>
<dbReference type="PANTHER" id="PTHR34360">
    <property type="entry name" value="OS08G0519400 PROTEIN"/>
    <property type="match status" value="1"/>
</dbReference>
<evidence type="ECO:0000256" key="3">
    <source>
        <dbReference type="SAM" id="SignalP"/>
    </source>
</evidence>
<keyword evidence="2" id="KW-1133">Transmembrane helix</keyword>
<keyword evidence="3" id="KW-0732">Signal</keyword>
<evidence type="ECO:0000313" key="5">
    <source>
        <dbReference type="Proteomes" id="UP001210211"/>
    </source>
</evidence>
<keyword evidence="2" id="KW-0472">Membrane</keyword>
<feature type="chain" id="PRO_5042186359" evidence="3">
    <location>
        <begin position="27"/>
        <end position="491"/>
    </location>
</feature>
<feature type="signal peptide" evidence="3">
    <location>
        <begin position="1"/>
        <end position="26"/>
    </location>
</feature>
<reference evidence="4 5" key="1">
    <citation type="journal article" date="2022" name="Cell">
        <title>Repeat-based holocentromeres influence genome architecture and karyotype evolution.</title>
        <authorList>
            <person name="Hofstatter P.G."/>
            <person name="Thangavel G."/>
            <person name="Lux T."/>
            <person name="Neumann P."/>
            <person name="Vondrak T."/>
            <person name="Novak P."/>
            <person name="Zhang M."/>
            <person name="Costa L."/>
            <person name="Castellani M."/>
            <person name="Scott A."/>
            <person name="Toegelov H."/>
            <person name="Fuchs J."/>
            <person name="Mata-Sucre Y."/>
            <person name="Dias Y."/>
            <person name="Vanzela A.L.L."/>
            <person name="Huettel B."/>
            <person name="Almeida C.C.S."/>
            <person name="Simkova H."/>
            <person name="Souza G."/>
            <person name="Pedrosa-Harand A."/>
            <person name="Macas J."/>
            <person name="Mayer K.F.X."/>
            <person name="Houben A."/>
            <person name="Marques A."/>
        </authorList>
    </citation>
    <scope>NUCLEOTIDE SEQUENCE [LARGE SCALE GENOMIC DNA]</scope>
    <source>
        <strain evidence="4">RhyTen1mFocal</strain>
    </source>
</reference>
<dbReference type="EMBL" id="JAMRDG010000001">
    <property type="protein sequence ID" value="KAJ3698480.1"/>
    <property type="molecule type" value="Genomic_DNA"/>
</dbReference>
<gene>
    <name evidence="4" type="ORF">LUZ61_002185</name>
</gene>
<evidence type="ECO:0000256" key="1">
    <source>
        <dbReference type="SAM" id="Coils"/>
    </source>
</evidence>
<feature type="coiled-coil region" evidence="1">
    <location>
        <begin position="35"/>
        <end position="69"/>
    </location>
</feature>
<proteinExistence type="predicted"/>
<dbReference type="Proteomes" id="UP001210211">
    <property type="component" value="Unassembled WGS sequence"/>
</dbReference>
<evidence type="ECO:0000313" key="4">
    <source>
        <dbReference type="EMBL" id="KAJ3698480.1"/>
    </source>
</evidence>
<keyword evidence="5" id="KW-1185">Reference proteome</keyword>
<dbReference type="AlphaFoldDB" id="A0AAD5ZIG3"/>
<keyword evidence="2" id="KW-0812">Transmembrane</keyword>
<organism evidence="4 5">
    <name type="scientific">Rhynchospora tenuis</name>
    <dbReference type="NCBI Taxonomy" id="198213"/>
    <lineage>
        <taxon>Eukaryota</taxon>
        <taxon>Viridiplantae</taxon>
        <taxon>Streptophyta</taxon>
        <taxon>Embryophyta</taxon>
        <taxon>Tracheophyta</taxon>
        <taxon>Spermatophyta</taxon>
        <taxon>Magnoliopsida</taxon>
        <taxon>Liliopsida</taxon>
        <taxon>Poales</taxon>
        <taxon>Cyperaceae</taxon>
        <taxon>Cyperoideae</taxon>
        <taxon>Rhynchosporeae</taxon>
        <taxon>Rhynchospora</taxon>
    </lineage>
</organism>
<keyword evidence="1" id="KW-0175">Coiled coil</keyword>